<evidence type="ECO:0000313" key="1">
    <source>
        <dbReference type="EMBL" id="QJE72471.1"/>
    </source>
</evidence>
<keyword evidence="2" id="KW-1185">Reference proteome</keyword>
<dbReference type="EMBL" id="CP051775">
    <property type="protein sequence ID" value="QJE72471.1"/>
    <property type="molecule type" value="Genomic_DNA"/>
</dbReference>
<dbReference type="KEGG" id="acru:HHL28_04590"/>
<gene>
    <name evidence="1" type="ORF">HHL28_04590</name>
</gene>
<reference evidence="1" key="1">
    <citation type="submission" date="2020-04" db="EMBL/GenBank/DDBJ databases">
        <title>A desert anoxygenic phototrophic bacterium fixes CO2 using RubisCO under aerobic conditions.</title>
        <authorList>
            <person name="Tang K."/>
        </authorList>
    </citation>
    <scope>NUCLEOTIDE SEQUENCE [LARGE SCALE GENOMIC DNA]</scope>
    <source>
        <strain evidence="1">MIMtkB3</strain>
    </source>
</reference>
<dbReference type="AlphaFoldDB" id="A0A858R510"/>
<sequence length="311" mass="33854">MSAALAEVLAAELDRPIPAGTRPMVDALAAKGGGTVAAVLFYGSILRTGDLDGILDFYVLVDSLRAWHGSPGLALATRLLPPTVEYWEVPVDGRILRAKVAVMRPDQFARAVRPGSLDTTIWARFAQPARLAYARDAAARNKAAGLVATATTTACAWAARLGPDQGTPLDYWDALFRHTYAAELRVETGERAVSIVGHDPARYRDLFRPALAQAGLDWREVGGGALAPALTPAQRKAARRGWALRRLAGKALNVSRLAKAAFTFVGGVDYITWKIERHSGVRLEMTPWQRRHPILSAPLLLWQLRRQGAIR</sequence>
<name>A0A858R510_9PROT</name>
<dbReference type="Proteomes" id="UP000501891">
    <property type="component" value="Chromosome"/>
</dbReference>
<evidence type="ECO:0000313" key="2">
    <source>
        <dbReference type="Proteomes" id="UP000501891"/>
    </source>
</evidence>
<proteinExistence type="predicted"/>
<organism evidence="1 2">
    <name type="scientific">Aerophototrophica crusticola</name>
    <dbReference type="NCBI Taxonomy" id="1709002"/>
    <lineage>
        <taxon>Bacteria</taxon>
        <taxon>Pseudomonadati</taxon>
        <taxon>Pseudomonadota</taxon>
        <taxon>Alphaproteobacteria</taxon>
        <taxon>Rhodospirillales</taxon>
        <taxon>Rhodospirillaceae</taxon>
        <taxon>Aerophototrophica</taxon>
    </lineage>
</organism>
<accession>A0A858R510</accession>
<protein>
    <submittedName>
        <fullName evidence="1">Uncharacterized protein</fullName>
    </submittedName>
</protein>